<feature type="compositionally biased region" description="Low complexity" evidence="7">
    <location>
        <begin position="176"/>
        <end position="185"/>
    </location>
</feature>
<feature type="region of interest" description="Disordered" evidence="7">
    <location>
        <begin position="143"/>
        <end position="185"/>
    </location>
</feature>
<dbReference type="GO" id="GO:0032259">
    <property type="term" value="P:methylation"/>
    <property type="evidence" value="ECO:0007669"/>
    <property type="project" value="UniProtKB-KW"/>
</dbReference>
<feature type="binding site" evidence="5">
    <location>
        <position position="414"/>
    </location>
    <ligand>
        <name>S-adenosyl-L-methionine</name>
        <dbReference type="ChEBI" id="CHEBI:59789"/>
    </ligand>
</feature>
<comment type="caution">
    <text evidence="8">The sequence shown here is derived from an EMBL/GenBank/DDBJ whole genome shotgun (WGS) entry which is preliminary data.</text>
</comment>
<reference evidence="8" key="1">
    <citation type="journal article" date="2021" name="Proc. Natl. Acad. Sci. U.S.A.">
        <title>Three genomes in the algal genus Volvox reveal the fate of a haploid sex-determining region after a transition to homothallism.</title>
        <authorList>
            <person name="Yamamoto K."/>
            <person name="Hamaji T."/>
            <person name="Kawai-Toyooka H."/>
            <person name="Matsuzaki R."/>
            <person name="Takahashi F."/>
            <person name="Nishimura Y."/>
            <person name="Kawachi M."/>
            <person name="Noguchi H."/>
            <person name="Minakuchi Y."/>
            <person name="Umen J.G."/>
            <person name="Toyoda A."/>
            <person name="Nozaki H."/>
        </authorList>
    </citation>
    <scope>NUCLEOTIDE SEQUENCE</scope>
    <source>
        <strain evidence="8">NIES-3780</strain>
    </source>
</reference>
<dbReference type="AlphaFoldDB" id="A0A8J4BEN3"/>
<evidence type="ECO:0000313" key="8">
    <source>
        <dbReference type="EMBL" id="GIL59953.1"/>
    </source>
</evidence>
<organism evidence="8 9">
    <name type="scientific">Volvox africanus</name>
    <dbReference type="NCBI Taxonomy" id="51714"/>
    <lineage>
        <taxon>Eukaryota</taxon>
        <taxon>Viridiplantae</taxon>
        <taxon>Chlorophyta</taxon>
        <taxon>core chlorophytes</taxon>
        <taxon>Chlorophyceae</taxon>
        <taxon>CS clade</taxon>
        <taxon>Chlamydomonadales</taxon>
        <taxon>Volvocaceae</taxon>
        <taxon>Volvox</taxon>
    </lineage>
</organism>
<dbReference type="GO" id="GO:0005829">
    <property type="term" value="C:cytosol"/>
    <property type="evidence" value="ECO:0007669"/>
    <property type="project" value="TreeGrafter"/>
</dbReference>
<keyword evidence="9" id="KW-1185">Reference proteome</keyword>
<evidence type="ECO:0000256" key="3">
    <source>
        <dbReference type="ARBA" id="ARBA00022691"/>
    </source>
</evidence>
<dbReference type="PANTHER" id="PTHR47790:SF2">
    <property type="entry name" value="TRNA_TMRNA (URACIL-C(5))-METHYLTRANSFERASE"/>
    <property type="match status" value="1"/>
</dbReference>
<keyword evidence="3 5" id="KW-0949">S-adenosyl-L-methionine</keyword>
<accession>A0A8J4BEN3</accession>
<dbReference type="Gene3D" id="2.40.50.1070">
    <property type="match status" value="1"/>
</dbReference>
<dbReference type="CDD" id="cd02440">
    <property type="entry name" value="AdoMet_MTases"/>
    <property type="match status" value="1"/>
</dbReference>
<protein>
    <recommendedName>
        <fullName evidence="10">tRNA (uracil(54)-C(5))-methyltransferase</fullName>
    </recommendedName>
</protein>
<dbReference type="SUPFAM" id="SSF53335">
    <property type="entry name" value="S-adenosyl-L-methionine-dependent methyltransferases"/>
    <property type="match status" value="1"/>
</dbReference>
<sequence>MRANTRPNSKRRLKSSRNCFASLTHLNSRFLSRPRGGSLFSLPTQPLSLSPLPIARGQPTPARARSLAPCLCARTYIALSLHHKIYIILSNLLILTRMPPKFQPLSADDHNSPTTKFPRRSHYRMRAEFTIDQRNGELQYIMFDNSPLPSPPPSSSSPTLMYPSGPGGANEDAEGGDAAASTSAAATTAAATRGVGVGGGRPKGPRRVVVEHFPVASRQLNELMEVVRRECGQSPELRNRLFQANFHTTLSGDAMVTLLYHRKLGPEWAAAAEHLRDALAATPSAAAAGRRPHVIGRSRKQKLELDAGFVLERLRVGGREYIQKQAEGAFSQPNAAVCQHMLSWALDVTRTKPGAQRRFGGEGGDGNGSMPLGAPTAAPAAAAAAAAALELGGNGGGPDAGEAETTEGDMLELYCGNGNFTVPLAQNFRRVVATEVSKSSVEAARFNLEANSVTNVFLARMASEEFAETMRTRGSRRRLEGLGPWEELRLRTILVDPPRAGLDDFTVGLLKEFDRIVYISCNPETLHANLRAIADTHGIARFAAFDQFPYTHHLECGVYLVRR</sequence>
<dbReference type="Gene3D" id="3.40.50.150">
    <property type="entry name" value="Vaccinia Virus protein VP39"/>
    <property type="match status" value="1"/>
</dbReference>
<feature type="binding site" evidence="5">
    <location>
        <position position="496"/>
    </location>
    <ligand>
        <name>S-adenosyl-L-methionine</name>
        <dbReference type="ChEBI" id="CHEBI:59789"/>
    </ligand>
</feature>
<dbReference type="InterPro" id="IPR030390">
    <property type="entry name" value="MeTrfase_TrmA_AS"/>
</dbReference>
<dbReference type="FunFam" id="2.40.50.1070:FF:000001">
    <property type="entry name" value="tRNA/tmRNA (uracil-C(5))-methyltransferase"/>
    <property type="match status" value="1"/>
</dbReference>
<keyword evidence="1 5" id="KW-0489">Methyltransferase</keyword>
<dbReference type="GO" id="GO:0019843">
    <property type="term" value="F:rRNA binding"/>
    <property type="evidence" value="ECO:0007669"/>
    <property type="project" value="TreeGrafter"/>
</dbReference>
<dbReference type="EMBL" id="BNCO01000037">
    <property type="protein sequence ID" value="GIL59953.1"/>
    <property type="molecule type" value="Genomic_DNA"/>
</dbReference>
<gene>
    <name evidence="8" type="ORF">Vafri_14608</name>
</gene>
<dbReference type="HAMAP" id="MF_01011">
    <property type="entry name" value="RNA_methyltr_TrmA"/>
    <property type="match status" value="1"/>
</dbReference>
<proteinExistence type="inferred from homology"/>
<dbReference type="FunFam" id="3.40.50.150:FF:000012">
    <property type="entry name" value="tRNA/tmRNA (uracil-C(5))-methyltransferase"/>
    <property type="match status" value="1"/>
</dbReference>
<feature type="active site" description="Nucleophile" evidence="5">
    <location>
        <position position="521"/>
    </location>
</feature>
<evidence type="ECO:0000256" key="2">
    <source>
        <dbReference type="ARBA" id="ARBA00022679"/>
    </source>
</evidence>
<dbReference type="Proteomes" id="UP000747399">
    <property type="component" value="Unassembled WGS sequence"/>
</dbReference>
<comment type="similarity">
    <text evidence="5">Belongs to the class I-like SAM-binding methyltransferase superfamily. RNA M5U methyltransferase family.</text>
</comment>
<evidence type="ECO:0000313" key="9">
    <source>
        <dbReference type="Proteomes" id="UP000747399"/>
    </source>
</evidence>
<name>A0A8J4BEN3_9CHLO</name>
<evidence type="ECO:0000256" key="4">
    <source>
        <dbReference type="ARBA" id="ARBA00022694"/>
    </source>
</evidence>
<dbReference type="InterPro" id="IPR011869">
    <property type="entry name" value="TrmA_MeTrfase"/>
</dbReference>
<dbReference type="PROSITE" id="PS01231">
    <property type="entry name" value="TRMA_2"/>
    <property type="match status" value="1"/>
</dbReference>
<dbReference type="GO" id="GO:0000049">
    <property type="term" value="F:tRNA binding"/>
    <property type="evidence" value="ECO:0007669"/>
    <property type="project" value="TreeGrafter"/>
</dbReference>
<evidence type="ECO:0000256" key="7">
    <source>
        <dbReference type="SAM" id="MobiDB-lite"/>
    </source>
</evidence>
<dbReference type="PANTHER" id="PTHR47790">
    <property type="entry name" value="TRNA/TMRNA (URACIL-C(5))-METHYLTRANSFERASE"/>
    <property type="match status" value="1"/>
</dbReference>
<dbReference type="PROSITE" id="PS51687">
    <property type="entry name" value="SAM_MT_RNA_M5U"/>
    <property type="match status" value="1"/>
</dbReference>
<dbReference type="GO" id="GO:0008033">
    <property type="term" value="P:tRNA processing"/>
    <property type="evidence" value="ECO:0007669"/>
    <property type="project" value="UniProtKB-KW"/>
</dbReference>
<feature type="binding site" evidence="5">
    <location>
        <position position="332"/>
    </location>
    <ligand>
        <name>S-adenosyl-L-methionine</name>
        <dbReference type="ChEBI" id="CHEBI:59789"/>
    </ligand>
</feature>
<dbReference type="InterPro" id="IPR029063">
    <property type="entry name" value="SAM-dependent_MTases_sf"/>
</dbReference>
<evidence type="ECO:0000256" key="6">
    <source>
        <dbReference type="PROSITE-ProRule" id="PRU10015"/>
    </source>
</evidence>
<dbReference type="Pfam" id="PF05958">
    <property type="entry name" value="tRNA_U5-meth_tr"/>
    <property type="match status" value="2"/>
</dbReference>
<evidence type="ECO:0008006" key="10">
    <source>
        <dbReference type="Google" id="ProtNLM"/>
    </source>
</evidence>
<evidence type="ECO:0000256" key="5">
    <source>
        <dbReference type="PROSITE-ProRule" id="PRU01024"/>
    </source>
</evidence>
<feature type="binding site" evidence="5">
    <location>
        <position position="435"/>
    </location>
    <ligand>
        <name>S-adenosyl-L-methionine</name>
        <dbReference type="ChEBI" id="CHEBI:59789"/>
    </ligand>
</feature>
<dbReference type="InterPro" id="IPR030391">
    <property type="entry name" value="MeTrfase_TrmA_CS"/>
</dbReference>
<feature type="active site" evidence="6">
    <location>
        <position position="521"/>
    </location>
</feature>
<dbReference type="GO" id="GO:0030697">
    <property type="term" value="F:tRNA (uracil(54)-C5)-methyltransferase activity, S-adenosyl methionine-dependent"/>
    <property type="evidence" value="ECO:0007669"/>
    <property type="project" value="InterPro"/>
</dbReference>
<dbReference type="GO" id="GO:0009451">
    <property type="term" value="P:RNA modification"/>
    <property type="evidence" value="ECO:0007669"/>
    <property type="project" value="UniProtKB-ARBA"/>
</dbReference>
<dbReference type="PROSITE" id="PS01230">
    <property type="entry name" value="TRMA_1"/>
    <property type="match status" value="1"/>
</dbReference>
<dbReference type="InterPro" id="IPR010280">
    <property type="entry name" value="U5_MeTrfase_fam"/>
</dbReference>
<evidence type="ECO:0000256" key="1">
    <source>
        <dbReference type="ARBA" id="ARBA00022603"/>
    </source>
</evidence>
<keyword evidence="4" id="KW-0819">tRNA processing</keyword>
<keyword evidence="2 5" id="KW-0808">Transferase</keyword>